<dbReference type="AlphaFoldDB" id="A0A1H6FGD1"/>
<evidence type="ECO:0000259" key="2">
    <source>
        <dbReference type="Pfam" id="PF11127"/>
    </source>
</evidence>
<feature type="transmembrane region" description="Helical" evidence="1">
    <location>
        <begin position="38"/>
        <end position="62"/>
    </location>
</feature>
<keyword evidence="1" id="KW-1133">Transmembrane helix</keyword>
<evidence type="ECO:0000256" key="1">
    <source>
        <dbReference type="SAM" id="Phobius"/>
    </source>
</evidence>
<protein>
    <recommendedName>
        <fullName evidence="2">Inner membrane protein YgaP-like transmembrane domain-containing protein</fullName>
    </recommendedName>
</protein>
<organism evidence="3 5">
    <name type="scientific">Candidatus Venteria ishoeyi</name>
    <dbReference type="NCBI Taxonomy" id="1899563"/>
    <lineage>
        <taxon>Bacteria</taxon>
        <taxon>Pseudomonadati</taxon>
        <taxon>Pseudomonadota</taxon>
        <taxon>Gammaproteobacteria</taxon>
        <taxon>Thiotrichales</taxon>
        <taxon>Thiotrichaceae</taxon>
        <taxon>Venteria</taxon>
    </lineage>
</organism>
<keyword evidence="1" id="KW-0812">Transmembrane</keyword>
<dbReference type="RefSeq" id="WP_177428717.1">
    <property type="nucleotide sequence ID" value="NZ_FMSV02000558.1"/>
</dbReference>
<accession>A0A1H6FGD1</accession>
<dbReference type="Pfam" id="PF11127">
    <property type="entry name" value="YgaP-like_TM"/>
    <property type="match status" value="1"/>
</dbReference>
<dbReference type="InterPro" id="IPR021309">
    <property type="entry name" value="YgaP-like_TM"/>
</dbReference>
<feature type="transmembrane region" description="Helical" evidence="1">
    <location>
        <begin position="12"/>
        <end position="32"/>
    </location>
</feature>
<keyword evidence="5" id="KW-1185">Reference proteome</keyword>
<gene>
    <name evidence="3" type="ORF">MBHS_05032</name>
    <name evidence="4" type="ORF">MBHS_05162</name>
</gene>
<keyword evidence="1" id="KW-0472">Membrane</keyword>
<name>A0A1H6FGD1_9GAMM</name>
<reference evidence="3 5" key="1">
    <citation type="submission" date="2016-10" db="EMBL/GenBank/DDBJ databases">
        <authorList>
            <person name="de Groot N.N."/>
        </authorList>
    </citation>
    <scope>NUCLEOTIDE SEQUENCE [LARGE SCALE GENOMIC DNA]</scope>
    <source>
        <strain evidence="3">MBHS1</strain>
    </source>
</reference>
<evidence type="ECO:0000313" key="3">
    <source>
        <dbReference type="EMBL" id="SEH09138.1"/>
    </source>
</evidence>
<proteinExistence type="predicted"/>
<evidence type="ECO:0000313" key="4">
    <source>
        <dbReference type="EMBL" id="SEH09267.1"/>
    </source>
</evidence>
<sequence length="75" mass="7482">MNSLLSFMASPAGRIIRILAGGGLIAWGLLGVGGNNGMMLAAIGALPMLTGIFNICLFAPLLGAPLSGSKASEHS</sequence>
<dbReference type="Proteomes" id="UP000236724">
    <property type="component" value="Unassembled WGS sequence"/>
</dbReference>
<feature type="domain" description="Inner membrane protein YgaP-like transmembrane" evidence="2">
    <location>
        <begin position="12"/>
        <end position="64"/>
    </location>
</feature>
<dbReference type="EMBL" id="FMSV02000559">
    <property type="protein sequence ID" value="SEH09267.1"/>
    <property type="molecule type" value="Genomic_DNA"/>
</dbReference>
<evidence type="ECO:0000313" key="5">
    <source>
        <dbReference type="Proteomes" id="UP000236724"/>
    </source>
</evidence>
<dbReference type="EMBL" id="FMSV02000558">
    <property type="protein sequence ID" value="SEH09138.1"/>
    <property type="molecule type" value="Genomic_DNA"/>
</dbReference>